<reference evidence="2 3" key="1">
    <citation type="submission" date="2020-11" db="EMBL/GenBank/DDBJ databases">
        <title>Pedobacter endophytica, an endophytic bacteria isolated form Carex pumila.</title>
        <authorList>
            <person name="Peng Y."/>
            <person name="Jiang L."/>
            <person name="Lee J."/>
        </authorList>
    </citation>
    <scope>NUCLEOTIDE SEQUENCE [LARGE SCALE GENOMIC DNA]</scope>
    <source>
        <strain evidence="2 3">JBR3-12</strain>
    </source>
</reference>
<evidence type="ECO:0008006" key="4">
    <source>
        <dbReference type="Google" id="ProtNLM"/>
    </source>
</evidence>
<proteinExistence type="predicted"/>
<dbReference type="EMBL" id="CP064939">
    <property type="protein sequence ID" value="QPH41373.1"/>
    <property type="molecule type" value="Genomic_DNA"/>
</dbReference>
<evidence type="ECO:0000313" key="3">
    <source>
        <dbReference type="Proteomes" id="UP000594759"/>
    </source>
</evidence>
<evidence type="ECO:0000313" key="2">
    <source>
        <dbReference type="EMBL" id="QPH41373.1"/>
    </source>
</evidence>
<keyword evidence="1" id="KW-0732">Signal</keyword>
<evidence type="ECO:0000256" key="1">
    <source>
        <dbReference type="SAM" id="SignalP"/>
    </source>
</evidence>
<sequence length="205" mass="22952">MKFKNAIKTIMGLAICFGATLTTHAQDSTSMAEKPNEVTSFNKIRLNLLGLGYEREQKIGRLTTFYIGAGVESSLIYRTESELRPIVNSDGSLDYAFDEKSTTEFKLYPSFNTGLRHYFNFERRIKKGKNTVNNAAGYVGFDVLAIFPTQKNEVDYQINMGPRWGFQTHVGKKINFGLDLGPDVTINSEEVNVGLGGKLGFSYLF</sequence>
<organism evidence="2 3">
    <name type="scientific">Pedobacter endophyticus</name>
    <dbReference type="NCBI Taxonomy" id="2789740"/>
    <lineage>
        <taxon>Bacteria</taxon>
        <taxon>Pseudomonadati</taxon>
        <taxon>Bacteroidota</taxon>
        <taxon>Sphingobacteriia</taxon>
        <taxon>Sphingobacteriales</taxon>
        <taxon>Sphingobacteriaceae</taxon>
        <taxon>Pedobacter</taxon>
    </lineage>
</organism>
<dbReference type="AlphaFoldDB" id="A0A7S9Q084"/>
<dbReference type="KEGG" id="pex:IZT61_09010"/>
<keyword evidence="3" id="KW-1185">Reference proteome</keyword>
<name>A0A7S9Q084_9SPHI</name>
<feature type="signal peptide" evidence="1">
    <location>
        <begin position="1"/>
        <end position="25"/>
    </location>
</feature>
<protein>
    <recommendedName>
        <fullName evidence="4">Outer membrane protein beta-barrel domain-containing protein</fullName>
    </recommendedName>
</protein>
<gene>
    <name evidence="2" type="ORF">IZT61_09010</name>
</gene>
<dbReference type="RefSeq" id="WP_196100823.1">
    <property type="nucleotide sequence ID" value="NZ_CP064939.1"/>
</dbReference>
<feature type="chain" id="PRO_5032395936" description="Outer membrane protein beta-barrel domain-containing protein" evidence="1">
    <location>
        <begin position="26"/>
        <end position="205"/>
    </location>
</feature>
<accession>A0A7S9Q084</accession>
<dbReference type="Proteomes" id="UP000594759">
    <property type="component" value="Chromosome"/>
</dbReference>